<feature type="domain" description="Rhamnogalacturonan lyase" evidence="15">
    <location>
        <begin position="305"/>
        <end position="378"/>
    </location>
</feature>
<evidence type="ECO:0000313" key="17">
    <source>
        <dbReference type="Proteomes" id="UP001385951"/>
    </source>
</evidence>
<organism evidence="16 17">
    <name type="scientific">Cerrena zonata</name>
    <dbReference type="NCBI Taxonomy" id="2478898"/>
    <lineage>
        <taxon>Eukaryota</taxon>
        <taxon>Fungi</taxon>
        <taxon>Dikarya</taxon>
        <taxon>Basidiomycota</taxon>
        <taxon>Agaricomycotina</taxon>
        <taxon>Agaricomycetes</taxon>
        <taxon>Polyporales</taxon>
        <taxon>Cerrenaceae</taxon>
        <taxon>Cerrena</taxon>
    </lineage>
</organism>
<keyword evidence="9" id="KW-0119">Carbohydrate metabolism</keyword>
<keyword evidence="7" id="KW-1015">Disulfide bond</keyword>
<comment type="subcellular location">
    <subcellularLocation>
        <location evidence="2">Secreted</location>
    </subcellularLocation>
</comment>
<dbReference type="InterPro" id="IPR008979">
    <property type="entry name" value="Galactose-bd-like_sf"/>
</dbReference>
<name>A0AAW0GCD3_9APHY</name>
<evidence type="ECO:0000259" key="15">
    <source>
        <dbReference type="Pfam" id="PF14686"/>
    </source>
</evidence>
<dbReference type="Gene3D" id="2.60.120.260">
    <property type="entry name" value="Galactose-binding domain-like"/>
    <property type="match status" value="1"/>
</dbReference>
<gene>
    <name evidence="16" type="ORF">QCA50_006211</name>
</gene>
<protein>
    <recommendedName>
        <fullName evidence="4">rhamnogalacturonan endolyase</fullName>
        <ecNumber evidence="4">4.2.2.23</ecNumber>
    </recommendedName>
</protein>
<evidence type="ECO:0000256" key="9">
    <source>
        <dbReference type="ARBA" id="ARBA00023277"/>
    </source>
</evidence>
<evidence type="ECO:0000259" key="14">
    <source>
        <dbReference type="Pfam" id="PF14683"/>
    </source>
</evidence>
<feature type="domain" description="Rhamnogalacturonan lyase" evidence="14">
    <location>
        <begin position="392"/>
        <end position="553"/>
    </location>
</feature>
<keyword evidence="5" id="KW-0964">Secreted</keyword>
<dbReference type="CDD" id="cd10320">
    <property type="entry name" value="RGL4_N"/>
    <property type="match status" value="1"/>
</dbReference>
<dbReference type="EC" id="4.2.2.23" evidence="4"/>
<dbReference type="InterPro" id="IPR029413">
    <property type="entry name" value="RG-lyase_II"/>
</dbReference>
<keyword evidence="11" id="KW-0624">Polysaccharide degradation</keyword>
<dbReference type="AlphaFoldDB" id="A0AAW0GCD3"/>
<evidence type="ECO:0000256" key="7">
    <source>
        <dbReference type="ARBA" id="ARBA00023157"/>
    </source>
</evidence>
<evidence type="ECO:0000256" key="12">
    <source>
        <dbReference type="SAM" id="SignalP"/>
    </source>
</evidence>
<dbReference type="InterPro" id="IPR013784">
    <property type="entry name" value="Carb-bd-like_fold"/>
</dbReference>
<dbReference type="Gene3D" id="2.70.98.10">
    <property type="match status" value="1"/>
</dbReference>
<feature type="chain" id="PRO_5043429705" description="rhamnogalacturonan endolyase" evidence="12">
    <location>
        <begin position="20"/>
        <end position="554"/>
    </location>
</feature>
<dbReference type="InterPro" id="IPR014718">
    <property type="entry name" value="GH-type_carb-bd"/>
</dbReference>
<dbReference type="GO" id="GO:0071555">
    <property type="term" value="P:cell wall organization"/>
    <property type="evidence" value="ECO:0007669"/>
    <property type="project" value="UniProtKB-KW"/>
</dbReference>
<proteinExistence type="inferred from homology"/>
<dbReference type="Pfam" id="PF14683">
    <property type="entry name" value="CBM-like"/>
    <property type="match status" value="1"/>
</dbReference>
<dbReference type="PANTHER" id="PTHR36574">
    <property type="entry name" value="RHAMNOGALACTURONATE LYASE-RELATED"/>
    <property type="match status" value="1"/>
</dbReference>
<accession>A0AAW0GCD3</accession>
<comment type="caution">
    <text evidence="16">The sequence shown here is derived from an EMBL/GenBank/DDBJ whole genome shotgun (WGS) entry which is preliminary data.</text>
</comment>
<dbReference type="SUPFAM" id="SSF74650">
    <property type="entry name" value="Galactose mutarotase-like"/>
    <property type="match status" value="1"/>
</dbReference>
<reference evidence="16 17" key="1">
    <citation type="submission" date="2022-09" db="EMBL/GenBank/DDBJ databases">
        <authorList>
            <person name="Palmer J.M."/>
        </authorList>
    </citation>
    <scope>NUCLEOTIDE SEQUENCE [LARGE SCALE GENOMIC DNA]</scope>
    <source>
        <strain evidence="16 17">DSM 7382</strain>
    </source>
</reference>
<dbReference type="Pfam" id="PF09284">
    <property type="entry name" value="RhgB_N"/>
    <property type="match status" value="1"/>
</dbReference>
<feature type="domain" description="Rhamnogalacturonase B N-terminal" evidence="13">
    <location>
        <begin position="54"/>
        <end position="299"/>
    </location>
</feature>
<evidence type="ECO:0000256" key="8">
    <source>
        <dbReference type="ARBA" id="ARBA00023239"/>
    </source>
</evidence>
<dbReference type="PANTHER" id="PTHR36574:SF1">
    <property type="entry name" value="RHAMNOGALACTURONATE LYASE-RELATED"/>
    <property type="match status" value="1"/>
</dbReference>
<dbReference type="InterPro" id="IPR016590">
    <property type="entry name" value="Rhamnogalacturonase_B"/>
</dbReference>
<dbReference type="GO" id="GO:0102210">
    <property type="term" value="F:rhamnogalacturonan endolyase activity"/>
    <property type="evidence" value="ECO:0007669"/>
    <property type="project" value="UniProtKB-EC"/>
</dbReference>
<dbReference type="CDD" id="cd10317">
    <property type="entry name" value="RGL4_C"/>
    <property type="match status" value="1"/>
</dbReference>
<comment type="catalytic activity">
    <reaction evidence="1">
        <text>Endotype eliminative cleavage of L-alpha-rhamnopyranosyl-(1-&gt;4)-alpha-D-galactopyranosyluronic acid bonds of rhamnogalacturonan I domains in ramified hairy regions of pectin leaving L-rhamnopyranose at the reducing end and 4-deoxy-4,5-unsaturated D-galactopyranosyluronic acid at the non-reducing end.</text>
        <dbReference type="EC" id="4.2.2.23"/>
    </reaction>
</comment>
<evidence type="ECO:0000256" key="3">
    <source>
        <dbReference type="ARBA" id="ARBA00010418"/>
    </source>
</evidence>
<feature type="signal peptide" evidence="12">
    <location>
        <begin position="1"/>
        <end position="19"/>
    </location>
</feature>
<keyword evidence="6 12" id="KW-0732">Signal</keyword>
<dbReference type="GO" id="GO:0045490">
    <property type="term" value="P:pectin catabolic process"/>
    <property type="evidence" value="ECO:0007669"/>
    <property type="project" value="TreeGrafter"/>
</dbReference>
<evidence type="ECO:0000256" key="11">
    <source>
        <dbReference type="ARBA" id="ARBA00023326"/>
    </source>
</evidence>
<evidence type="ECO:0000256" key="1">
    <source>
        <dbReference type="ARBA" id="ARBA00001324"/>
    </source>
</evidence>
<dbReference type="CDD" id="cd10316">
    <property type="entry name" value="RGL4_M"/>
    <property type="match status" value="1"/>
</dbReference>
<keyword evidence="8" id="KW-0456">Lyase</keyword>
<dbReference type="Proteomes" id="UP001385951">
    <property type="component" value="Unassembled WGS sequence"/>
</dbReference>
<dbReference type="SUPFAM" id="SSF49452">
    <property type="entry name" value="Starch-binding domain-like"/>
    <property type="match status" value="1"/>
</dbReference>
<evidence type="ECO:0000256" key="10">
    <source>
        <dbReference type="ARBA" id="ARBA00023316"/>
    </source>
</evidence>
<sequence>MILSSKFALLLAAVPSVFSIAVSNNETGISTRIGIPKLPKLSTIPTHVLERRAFGVSKSGNTITVDTAGGLVFKVDSTSCDITSMVYNGQEAQDQSKQSQISSGLGTATVSYTTIGNYVKITCVTDTLTQYLVAQYKNPAIHMATYTTAEPSIGELRFIARLNRSTLPNGYTQSDIKGGTAIEASDVFQVGSQTRSKFYSSKRFIEDLVHGVTGSSIGAFMIIPRYGYETSSGGPFFRDINNQGGDQQELYFYINSGHLQTESYRQGLHGPYVLQFTDGSTPSSDVDLTFWETLGDIQGMTNFAGRGYVKGTATGVPSGFDIVLGWKNSAAQYWVTAGSDGTFTSPKMKPGTYTQTLFKGELEVATKSVTVSAGTTVTASIASTESLPSTYIFKFGEFDGTPKGFLNADMIETVHPSDSRMHDWVRTVTISQGTGYFPMAAFKDVAPVIISATLTSAQLGARTLVIATTSSFAGGRPQVQVNSWSGSIPAASDQPDSRGVTRGTWRGNNQRYTISIPDGTLVKGTNTITINVVSGSSGTQFLSPNFVFDAVMLY</sequence>
<dbReference type="Pfam" id="PF14686">
    <property type="entry name" value="fn3_3"/>
    <property type="match status" value="1"/>
</dbReference>
<dbReference type="InterPro" id="IPR029411">
    <property type="entry name" value="RG-lyase_III"/>
</dbReference>
<comment type="similarity">
    <text evidence="3">Belongs to the polysaccharide lyase 4 family.</text>
</comment>
<dbReference type="InterPro" id="IPR015364">
    <property type="entry name" value="RhgB_N"/>
</dbReference>
<dbReference type="InterPro" id="IPR011013">
    <property type="entry name" value="Gal_mutarotase_sf_dom"/>
</dbReference>
<evidence type="ECO:0000256" key="4">
    <source>
        <dbReference type="ARBA" id="ARBA00012437"/>
    </source>
</evidence>
<keyword evidence="10" id="KW-0961">Cell wall biogenesis/degradation</keyword>
<evidence type="ECO:0000313" key="16">
    <source>
        <dbReference type="EMBL" id="KAK7691108.1"/>
    </source>
</evidence>
<evidence type="ECO:0000256" key="6">
    <source>
        <dbReference type="ARBA" id="ARBA00022729"/>
    </source>
</evidence>
<evidence type="ECO:0000256" key="2">
    <source>
        <dbReference type="ARBA" id="ARBA00004613"/>
    </source>
</evidence>
<dbReference type="Gene3D" id="2.60.40.1120">
    <property type="entry name" value="Carboxypeptidase-like, regulatory domain"/>
    <property type="match status" value="1"/>
</dbReference>
<dbReference type="SUPFAM" id="SSF49785">
    <property type="entry name" value="Galactose-binding domain-like"/>
    <property type="match status" value="1"/>
</dbReference>
<keyword evidence="17" id="KW-1185">Reference proteome</keyword>
<evidence type="ECO:0000259" key="13">
    <source>
        <dbReference type="Pfam" id="PF09284"/>
    </source>
</evidence>
<evidence type="ECO:0000256" key="5">
    <source>
        <dbReference type="ARBA" id="ARBA00022525"/>
    </source>
</evidence>
<dbReference type="GO" id="GO:0005576">
    <property type="term" value="C:extracellular region"/>
    <property type="evidence" value="ECO:0007669"/>
    <property type="project" value="UniProtKB-SubCell"/>
</dbReference>
<dbReference type="EMBL" id="JASBNA010000006">
    <property type="protein sequence ID" value="KAK7691108.1"/>
    <property type="molecule type" value="Genomic_DNA"/>
</dbReference>
<dbReference type="GO" id="GO:0030246">
    <property type="term" value="F:carbohydrate binding"/>
    <property type="evidence" value="ECO:0007669"/>
    <property type="project" value="InterPro"/>
</dbReference>